<sequence length="71" mass="8399">MPNQNRTEDTRAVDCYVSEQNRCSKTSRTVAFQTSKIFRHRANQAWALGAQDICWQRRSSLEFVYCFPWAH</sequence>
<evidence type="ECO:0000313" key="1">
    <source>
        <dbReference type="EMBL" id="JAD88511.1"/>
    </source>
</evidence>
<organism evidence="1">
    <name type="scientific">Arundo donax</name>
    <name type="common">Giant reed</name>
    <name type="synonym">Donax arundinaceus</name>
    <dbReference type="NCBI Taxonomy" id="35708"/>
    <lineage>
        <taxon>Eukaryota</taxon>
        <taxon>Viridiplantae</taxon>
        <taxon>Streptophyta</taxon>
        <taxon>Embryophyta</taxon>
        <taxon>Tracheophyta</taxon>
        <taxon>Spermatophyta</taxon>
        <taxon>Magnoliopsida</taxon>
        <taxon>Liliopsida</taxon>
        <taxon>Poales</taxon>
        <taxon>Poaceae</taxon>
        <taxon>PACMAD clade</taxon>
        <taxon>Arundinoideae</taxon>
        <taxon>Arundineae</taxon>
        <taxon>Arundo</taxon>
    </lineage>
</organism>
<proteinExistence type="predicted"/>
<reference evidence="1" key="1">
    <citation type="submission" date="2014-09" db="EMBL/GenBank/DDBJ databases">
        <authorList>
            <person name="Magalhaes I.L.F."/>
            <person name="Oliveira U."/>
            <person name="Santos F.R."/>
            <person name="Vidigal T.H.D.A."/>
            <person name="Brescovit A.D."/>
            <person name="Santos A.J."/>
        </authorList>
    </citation>
    <scope>NUCLEOTIDE SEQUENCE</scope>
    <source>
        <tissue evidence="1">Shoot tissue taken approximately 20 cm above the soil surface</tissue>
    </source>
</reference>
<name>A0A0A9DL48_ARUDO</name>
<dbReference type="AlphaFoldDB" id="A0A0A9DL48"/>
<reference evidence="1" key="2">
    <citation type="journal article" date="2015" name="Data Brief">
        <title>Shoot transcriptome of the giant reed, Arundo donax.</title>
        <authorList>
            <person name="Barrero R.A."/>
            <person name="Guerrero F.D."/>
            <person name="Moolhuijzen P."/>
            <person name="Goolsby J.A."/>
            <person name="Tidwell J."/>
            <person name="Bellgard S.E."/>
            <person name="Bellgard M.I."/>
        </authorList>
    </citation>
    <scope>NUCLEOTIDE SEQUENCE</scope>
    <source>
        <tissue evidence="1">Shoot tissue taken approximately 20 cm above the soil surface</tissue>
    </source>
</reference>
<accession>A0A0A9DL48</accession>
<dbReference type="EMBL" id="GBRH01209384">
    <property type="protein sequence ID" value="JAD88511.1"/>
    <property type="molecule type" value="Transcribed_RNA"/>
</dbReference>
<protein>
    <submittedName>
        <fullName evidence="1">Uncharacterized protein</fullName>
    </submittedName>
</protein>